<evidence type="ECO:0000313" key="2">
    <source>
        <dbReference type="EMBL" id="MUG43503.1"/>
    </source>
</evidence>
<dbReference type="Pfam" id="PF23728">
    <property type="entry name" value="Tubby_C_like"/>
    <property type="match status" value="1"/>
</dbReference>
<dbReference type="OrthoDB" id="2615557at2"/>
<evidence type="ECO:0000259" key="1">
    <source>
        <dbReference type="Pfam" id="PF23728"/>
    </source>
</evidence>
<dbReference type="RefSeq" id="WP_155608990.1">
    <property type="nucleotide sequence ID" value="NZ_WNZW01000001.1"/>
</dbReference>
<feature type="domain" description="Tubby C-terminal" evidence="1">
    <location>
        <begin position="4"/>
        <end position="167"/>
    </location>
</feature>
<proteinExistence type="predicted"/>
<accession>A0A7X2YXF6</accession>
<evidence type="ECO:0000313" key="3">
    <source>
        <dbReference type="Proteomes" id="UP000447876"/>
    </source>
</evidence>
<dbReference type="AlphaFoldDB" id="A0A7X2YXF6"/>
<reference evidence="2 3" key="1">
    <citation type="submission" date="2019-11" db="EMBL/GenBank/DDBJ databases">
        <title>Draft genome sequences of five Paenibacillus species of dairy origin.</title>
        <authorList>
            <person name="Olajide A.M."/>
            <person name="Chen S."/>
            <person name="Lapointe G."/>
        </authorList>
    </citation>
    <scope>NUCLEOTIDE SEQUENCE [LARGE SCALE GENOMIC DNA]</scope>
    <source>
        <strain evidence="2 3">12CR55</strain>
    </source>
</reference>
<gene>
    <name evidence="2" type="ORF">GNP95_00530</name>
</gene>
<comment type="caution">
    <text evidence="2">The sequence shown here is derived from an EMBL/GenBank/DDBJ whole genome shotgun (WGS) entry which is preliminary data.</text>
</comment>
<sequence>MKVYYYKLPVLKMSAACVELVDDNGNPCGRMTRTFKHLPSKAICWIIDSWELSFRAEAEQYTIELIDRSRWFERNKWSISFKEGDEEQRFTLKDRTMIRTNPRFEFTYNGQPYEVVQAFLDKRTRIINLAQNKVSAEMERHSIGRVFQRKIRMYEEELSPLLAACIDRLIRTLTDCCNINFSGKE</sequence>
<dbReference type="EMBL" id="WNZW01000001">
    <property type="protein sequence ID" value="MUG43503.1"/>
    <property type="molecule type" value="Genomic_DNA"/>
</dbReference>
<dbReference type="InterPro" id="IPR056944">
    <property type="entry name" value="Tubby_C-like"/>
</dbReference>
<organism evidence="2 3">
    <name type="scientific">Paenibacillus woosongensis</name>
    <dbReference type="NCBI Taxonomy" id="307580"/>
    <lineage>
        <taxon>Bacteria</taxon>
        <taxon>Bacillati</taxon>
        <taxon>Bacillota</taxon>
        <taxon>Bacilli</taxon>
        <taxon>Bacillales</taxon>
        <taxon>Paenibacillaceae</taxon>
        <taxon>Paenibacillus</taxon>
    </lineage>
</organism>
<name>A0A7X2YXF6_9BACL</name>
<protein>
    <recommendedName>
        <fullName evidence="1">Tubby C-terminal domain-containing protein</fullName>
    </recommendedName>
</protein>
<dbReference type="Proteomes" id="UP000447876">
    <property type="component" value="Unassembled WGS sequence"/>
</dbReference>